<feature type="signal peptide" evidence="1">
    <location>
        <begin position="1"/>
        <end position="26"/>
    </location>
</feature>
<dbReference type="SUPFAM" id="SSF48403">
    <property type="entry name" value="Ankyrin repeat"/>
    <property type="match status" value="1"/>
</dbReference>
<dbReference type="InterPro" id="IPR036582">
    <property type="entry name" value="Mao_N_sf"/>
</dbReference>
<dbReference type="SUPFAM" id="SSF55383">
    <property type="entry name" value="Copper amine oxidase, domain N"/>
    <property type="match status" value="1"/>
</dbReference>
<organism evidence="3 4">
    <name type="scientific">Paenibacillus radicis</name>
    <name type="common">ex Gao et al. 2016</name>
    <dbReference type="NCBI Taxonomy" id="1737354"/>
    <lineage>
        <taxon>Bacteria</taxon>
        <taxon>Bacillati</taxon>
        <taxon>Bacillota</taxon>
        <taxon>Bacilli</taxon>
        <taxon>Bacillales</taxon>
        <taxon>Paenibacillaceae</taxon>
        <taxon>Paenibacillus</taxon>
    </lineage>
</organism>
<reference evidence="3 4" key="1">
    <citation type="journal article" date="2014" name="Int. J. Syst. Evol. Microbiol.">
        <title>Complete genome sequence of Corynebacterium casei LMG S-19264T (=DSM 44701T), isolated from a smear-ripened cheese.</title>
        <authorList>
            <consortium name="US DOE Joint Genome Institute (JGI-PGF)"/>
            <person name="Walter F."/>
            <person name="Albersmeier A."/>
            <person name="Kalinowski J."/>
            <person name="Ruckert C."/>
        </authorList>
    </citation>
    <scope>NUCLEOTIDE SEQUENCE [LARGE SCALE GENOMIC DNA]</scope>
    <source>
        <strain evidence="3 4">CGMCC 1.15286</strain>
    </source>
</reference>
<evidence type="ECO:0000313" key="3">
    <source>
        <dbReference type="EMBL" id="GGG65420.1"/>
    </source>
</evidence>
<gene>
    <name evidence="3" type="ORF">GCM10010918_19560</name>
</gene>
<sequence length="403" mass="45478">MKRIMGLMLMLIVVLFLSNASLSLAAAAKQTEKQITLVVNEKKIEQKPGLVLQKGTVYIPLNALRLVGAQFTLSDDRKTVTINKHNHKLAMKVNNVWAKLDGNTVKLNQSATILNGSFYVPANILQTFFNVGVKWDNQKSVLTLLDFFPQLQEALKRGDLSRFTFLLKEGLDPTYALQQVILYQKDAAWGSAALASGADANKHLIEAVVGRQTELVRVILENGTIDFNKIPEYYSNFSYLSWAHVGKEKVIRRDIAGNSYKIQTPPSFEMAELLYEHGAVADNLDAYYAIMESKPEWLDWMLTHGADPEGETIKLVFLDESEQNIRFSYPRIAPDKNAKQKLIVSAYMIASWNPSPENMQTINLLITKYNVNLDVLTQSQKERLMYLATSMNERDLIDALVRG</sequence>
<dbReference type="RefSeq" id="WP_188888768.1">
    <property type="nucleotide sequence ID" value="NZ_BMHY01000003.1"/>
</dbReference>
<dbReference type="Gene3D" id="1.25.40.20">
    <property type="entry name" value="Ankyrin repeat-containing domain"/>
    <property type="match status" value="1"/>
</dbReference>
<dbReference type="Pfam" id="PF07833">
    <property type="entry name" value="Cu_amine_oxidN1"/>
    <property type="match status" value="1"/>
</dbReference>
<evidence type="ECO:0000256" key="1">
    <source>
        <dbReference type="SAM" id="SignalP"/>
    </source>
</evidence>
<dbReference type="EMBL" id="BMHY01000003">
    <property type="protein sequence ID" value="GGG65420.1"/>
    <property type="molecule type" value="Genomic_DNA"/>
</dbReference>
<name>A0A917H317_9BACL</name>
<keyword evidence="1" id="KW-0732">Signal</keyword>
<feature type="chain" id="PRO_5039636148" description="Copper amine oxidase-like N-terminal domain-containing protein" evidence="1">
    <location>
        <begin position="27"/>
        <end position="403"/>
    </location>
</feature>
<dbReference type="Proteomes" id="UP000600247">
    <property type="component" value="Unassembled WGS sequence"/>
</dbReference>
<proteinExistence type="predicted"/>
<dbReference type="InterPro" id="IPR036770">
    <property type="entry name" value="Ankyrin_rpt-contain_sf"/>
</dbReference>
<comment type="caution">
    <text evidence="3">The sequence shown here is derived from an EMBL/GenBank/DDBJ whole genome shotgun (WGS) entry which is preliminary data.</text>
</comment>
<dbReference type="Gene3D" id="3.30.457.10">
    <property type="entry name" value="Copper amine oxidase-like, N-terminal domain"/>
    <property type="match status" value="1"/>
</dbReference>
<feature type="domain" description="Copper amine oxidase-like N-terminal" evidence="2">
    <location>
        <begin position="38"/>
        <end position="142"/>
    </location>
</feature>
<keyword evidence="4" id="KW-1185">Reference proteome</keyword>
<evidence type="ECO:0000313" key="4">
    <source>
        <dbReference type="Proteomes" id="UP000600247"/>
    </source>
</evidence>
<accession>A0A917H317</accession>
<evidence type="ECO:0000259" key="2">
    <source>
        <dbReference type="Pfam" id="PF07833"/>
    </source>
</evidence>
<dbReference type="InterPro" id="IPR012854">
    <property type="entry name" value="Cu_amine_oxidase-like_N"/>
</dbReference>
<dbReference type="AlphaFoldDB" id="A0A917H317"/>
<protein>
    <recommendedName>
        <fullName evidence="2">Copper amine oxidase-like N-terminal domain-containing protein</fullName>
    </recommendedName>
</protein>